<dbReference type="OrthoDB" id="10437741at2759"/>
<name>A0A830HF82_9CHLO</name>
<evidence type="ECO:0008006" key="3">
    <source>
        <dbReference type="Google" id="ProtNLM"/>
    </source>
</evidence>
<sequence>MGITVAEGEEYASKFVEAFKGGFPANNHAATMAGLFADTVTIDWSDGFKSDGPSAAIFERFSSTWGAMVSTMCYAPDVLVDTTNSKILITGQAVINVDGGFPEANLVQNKLGHLLTLDESGKVSSWVGLWDNEYPPMLAALAKVMEKMTASK</sequence>
<dbReference type="EMBL" id="BNJQ01000007">
    <property type="protein sequence ID" value="GHP04281.1"/>
    <property type="molecule type" value="Genomic_DNA"/>
</dbReference>
<reference evidence="1" key="1">
    <citation type="submission" date="2020-10" db="EMBL/GenBank/DDBJ databases">
        <title>Unveiling of a novel bifunctional photoreceptor, Dualchrome1, isolated from a cosmopolitan green alga.</title>
        <authorList>
            <person name="Suzuki S."/>
            <person name="Kawachi M."/>
        </authorList>
    </citation>
    <scope>NUCLEOTIDE SEQUENCE</scope>
    <source>
        <strain evidence="1">NIES 2893</strain>
    </source>
</reference>
<keyword evidence="2" id="KW-1185">Reference proteome</keyword>
<dbReference type="Gene3D" id="3.10.450.50">
    <property type="match status" value="1"/>
</dbReference>
<gene>
    <name evidence="1" type="ORF">PPROV_000303500</name>
</gene>
<comment type="caution">
    <text evidence="1">The sequence shown here is derived from an EMBL/GenBank/DDBJ whole genome shotgun (WGS) entry which is preliminary data.</text>
</comment>
<accession>A0A830HF82</accession>
<dbReference type="Proteomes" id="UP000660262">
    <property type="component" value="Unassembled WGS sequence"/>
</dbReference>
<protein>
    <recommendedName>
        <fullName evidence="3">SnoaL-like domain-containing protein</fullName>
    </recommendedName>
</protein>
<evidence type="ECO:0000313" key="1">
    <source>
        <dbReference type="EMBL" id="GHP04281.1"/>
    </source>
</evidence>
<organism evidence="1 2">
    <name type="scientific">Pycnococcus provasolii</name>
    <dbReference type="NCBI Taxonomy" id="41880"/>
    <lineage>
        <taxon>Eukaryota</taxon>
        <taxon>Viridiplantae</taxon>
        <taxon>Chlorophyta</taxon>
        <taxon>Pseudoscourfieldiophyceae</taxon>
        <taxon>Pseudoscourfieldiales</taxon>
        <taxon>Pycnococcaceae</taxon>
        <taxon>Pycnococcus</taxon>
    </lineage>
</organism>
<evidence type="ECO:0000313" key="2">
    <source>
        <dbReference type="Proteomes" id="UP000660262"/>
    </source>
</evidence>
<dbReference type="AlphaFoldDB" id="A0A830HF82"/>
<proteinExistence type="predicted"/>